<organism evidence="2 3">
    <name type="scientific">Laedolimicola intestinihominis</name>
    <dbReference type="NCBI Taxonomy" id="3133166"/>
    <lineage>
        <taxon>Bacteria</taxon>
        <taxon>Bacillati</taxon>
        <taxon>Bacillota</taxon>
        <taxon>Clostridia</taxon>
        <taxon>Lachnospirales</taxon>
        <taxon>Lachnospiraceae</taxon>
        <taxon>Laedolimicola</taxon>
    </lineage>
</organism>
<dbReference type="EMBL" id="JBBMFE010000015">
    <property type="protein sequence ID" value="MEQ2473582.1"/>
    <property type="molecule type" value="Genomic_DNA"/>
</dbReference>
<evidence type="ECO:0000313" key="3">
    <source>
        <dbReference type="Proteomes" id="UP001438008"/>
    </source>
</evidence>
<dbReference type="Pfam" id="PF01841">
    <property type="entry name" value="Transglut_core"/>
    <property type="match status" value="1"/>
</dbReference>
<dbReference type="SMART" id="SM00460">
    <property type="entry name" value="TGc"/>
    <property type="match status" value="1"/>
</dbReference>
<dbReference type="InterPro" id="IPR002931">
    <property type="entry name" value="Transglutaminase-like"/>
</dbReference>
<evidence type="ECO:0000313" key="2">
    <source>
        <dbReference type="EMBL" id="MEQ2473582.1"/>
    </source>
</evidence>
<comment type="caution">
    <text evidence="2">The sequence shown here is derived from an EMBL/GenBank/DDBJ whole genome shotgun (WGS) entry which is preliminary data.</text>
</comment>
<feature type="domain" description="Transglutaminase-like" evidence="1">
    <location>
        <begin position="208"/>
        <end position="277"/>
    </location>
</feature>
<dbReference type="PROSITE" id="PS51257">
    <property type="entry name" value="PROKAR_LIPOPROTEIN"/>
    <property type="match status" value="1"/>
</dbReference>
<dbReference type="PANTHER" id="PTHR33490">
    <property type="entry name" value="BLR5614 PROTEIN-RELATED"/>
    <property type="match status" value="1"/>
</dbReference>
<accession>A0ABV1FKJ2</accession>
<keyword evidence="3" id="KW-1185">Reference proteome</keyword>
<evidence type="ECO:0000259" key="1">
    <source>
        <dbReference type="SMART" id="SM00460"/>
    </source>
</evidence>
<dbReference type="PANTHER" id="PTHR33490:SF6">
    <property type="entry name" value="SLL1049 PROTEIN"/>
    <property type="match status" value="1"/>
</dbReference>
<sequence length="302" mass="33557">MKLFFICILLLLSGCGSPDSDGSSAQDPSLPPRTTVTEFLLPSADGTDVYGNDFVSIDASNTSEGYVMVRYTGPADKSRLQMTAPDGTLYSYFLKPGDYQTFPLSGGSGSYHLEIYEHAYDNKYALAFPRDLEVSLRDEFKPFLYPNQYCWYTADSEAVKYGMELSDASTSDLNYVEQVYDYVTGTISYDEELAKNIPTDYIPDIDAVMASKKGICFDYASLMAAMLRSQGIPTKLEVGYSGQAYHAWISVYLQETGWVDGIISFDGKDWTLMDPTLAAGNDRASVKKYIGDGSHYTVKYTY</sequence>
<gene>
    <name evidence="2" type="ORF">WMO29_13950</name>
</gene>
<proteinExistence type="predicted"/>
<name>A0ABV1FKJ2_9FIRM</name>
<dbReference type="Proteomes" id="UP001438008">
    <property type="component" value="Unassembled WGS sequence"/>
</dbReference>
<dbReference type="Gene3D" id="3.10.620.30">
    <property type="match status" value="1"/>
</dbReference>
<dbReference type="SUPFAM" id="SSF54001">
    <property type="entry name" value="Cysteine proteinases"/>
    <property type="match status" value="1"/>
</dbReference>
<protein>
    <submittedName>
        <fullName evidence="2">Transglutaminase-like domain-containing protein</fullName>
    </submittedName>
</protein>
<reference evidence="2 3" key="1">
    <citation type="submission" date="2024-03" db="EMBL/GenBank/DDBJ databases">
        <title>Human intestinal bacterial collection.</title>
        <authorList>
            <person name="Pauvert C."/>
            <person name="Hitch T.C.A."/>
            <person name="Clavel T."/>
        </authorList>
    </citation>
    <scope>NUCLEOTIDE SEQUENCE [LARGE SCALE GENOMIC DNA]</scope>
    <source>
        <strain evidence="2 3">CLA-AA-H132</strain>
    </source>
</reference>
<dbReference type="RefSeq" id="WP_349165185.1">
    <property type="nucleotide sequence ID" value="NZ_JBBMFE010000015.1"/>
</dbReference>
<dbReference type="InterPro" id="IPR038765">
    <property type="entry name" value="Papain-like_cys_pep_sf"/>
</dbReference>